<organism evidence="4 5">
    <name type="scientific">Roseicyclus persicicus</name>
    <dbReference type="NCBI Taxonomy" id="2650661"/>
    <lineage>
        <taxon>Bacteria</taxon>
        <taxon>Pseudomonadati</taxon>
        <taxon>Pseudomonadota</taxon>
        <taxon>Alphaproteobacteria</taxon>
        <taxon>Rhodobacterales</taxon>
        <taxon>Roseobacteraceae</taxon>
        <taxon>Roseicyclus</taxon>
    </lineage>
</organism>
<gene>
    <name evidence="4" type="ORF">HCU73_10485</name>
</gene>
<dbReference type="SUPFAM" id="SSF52218">
    <property type="entry name" value="Flavoproteins"/>
    <property type="match status" value="1"/>
</dbReference>
<dbReference type="InterPro" id="IPR051545">
    <property type="entry name" value="NAD(P)H_dehydrogenase_qn"/>
</dbReference>
<dbReference type="PANTHER" id="PTHR10204:SF34">
    <property type="entry name" value="NAD(P)H DEHYDROGENASE [QUINONE] 1 ISOFORM 1"/>
    <property type="match status" value="1"/>
</dbReference>
<dbReference type="Proteomes" id="UP000526408">
    <property type="component" value="Unassembled WGS sequence"/>
</dbReference>
<proteinExistence type="inferred from homology"/>
<comment type="caution">
    <text evidence="4">The sequence shown here is derived from an EMBL/GenBank/DDBJ whole genome shotgun (WGS) entry which is preliminary data.</text>
</comment>
<dbReference type="AlphaFoldDB" id="A0A7X6GZ47"/>
<dbReference type="GO" id="GO:0003955">
    <property type="term" value="F:NAD(P)H dehydrogenase (quinone) activity"/>
    <property type="evidence" value="ECO:0007669"/>
    <property type="project" value="TreeGrafter"/>
</dbReference>
<accession>A0A7X6GZ47</accession>
<keyword evidence="2" id="KW-0560">Oxidoreductase</keyword>
<reference evidence="4 5" key="1">
    <citation type="submission" date="2020-04" db="EMBL/GenBank/DDBJ databases">
        <authorList>
            <person name="Yoon J."/>
        </authorList>
    </citation>
    <scope>NUCLEOTIDE SEQUENCE [LARGE SCALE GENOMIC DNA]</scope>
    <source>
        <strain evidence="4 5">KMU-115</strain>
    </source>
</reference>
<dbReference type="PANTHER" id="PTHR10204">
    <property type="entry name" value="NAD P H OXIDOREDUCTASE-RELATED"/>
    <property type="match status" value="1"/>
</dbReference>
<comment type="similarity">
    <text evidence="1">Belongs to the NAD(P)H dehydrogenase (quinone) family.</text>
</comment>
<evidence type="ECO:0000313" key="4">
    <source>
        <dbReference type="EMBL" id="NKX45018.1"/>
    </source>
</evidence>
<dbReference type="InterPro" id="IPR029039">
    <property type="entry name" value="Flavoprotein-like_sf"/>
</dbReference>
<keyword evidence="5" id="KW-1185">Reference proteome</keyword>
<dbReference type="Gene3D" id="3.40.50.360">
    <property type="match status" value="1"/>
</dbReference>
<feature type="domain" description="Flavodoxin-like fold" evidence="3">
    <location>
        <begin position="5"/>
        <end position="171"/>
    </location>
</feature>
<dbReference type="GO" id="GO:0005829">
    <property type="term" value="C:cytosol"/>
    <property type="evidence" value="ECO:0007669"/>
    <property type="project" value="TreeGrafter"/>
</dbReference>
<name>A0A7X6GZ47_9RHOB</name>
<evidence type="ECO:0000256" key="2">
    <source>
        <dbReference type="ARBA" id="ARBA00023002"/>
    </source>
</evidence>
<evidence type="ECO:0000256" key="1">
    <source>
        <dbReference type="ARBA" id="ARBA00006252"/>
    </source>
</evidence>
<dbReference type="InterPro" id="IPR003680">
    <property type="entry name" value="Flavodoxin_fold"/>
</dbReference>
<dbReference type="Pfam" id="PF02525">
    <property type="entry name" value="Flavodoxin_2"/>
    <property type="match status" value="1"/>
</dbReference>
<dbReference type="EMBL" id="JAAZQQ010000003">
    <property type="protein sequence ID" value="NKX45018.1"/>
    <property type="molecule type" value="Genomic_DNA"/>
</dbReference>
<evidence type="ECO:0000313" key="5">
    <source>
        <dbReference type="Proteomes" id="UP000526408"/>
    </source>
</evidence>
<evidence type="ECO:0000259" key="3">
    <source>
        <dbReference type="Pfam" id="PF02525"/>
    </source>
</evidence>
<protein>
    <submittedName>
        <fullName evidence="4">NAD(P)H-dependent oxidoreductase</fullName>
    </submittedName>
</protein>
<sequence length="197" mass="21613">MQTQRILVLDGHPAPASLSRSLAETYSGAARQAGHEVRLLHLSEMDFDLDFGRAGYRDVKPLEPALEGFMADLAWSGHVVVMAPLWWGGLPAKLKALFDRAFLPGTAFDPRRPNRLGVPAPLLTGRSARLVITSDTPGWWQRLVYRRAIAHQVTRQIFGFVGIRPTRHSWFAPASHAGAGVTGRWLSEMAALGRAAA</sequence>
<dbReference type="RefSeq" id="WP_168623412.1">
    <property type="nucleotide sequence ID" value="NZ_JAAZQQ010000003.1"/>
</dbReference>